<protein>
    <recommendedName>
        <fullName evidence="3">DUF2922 domain-containing protein</fullName>
    </recommendedName>
</protein>
<dbReference type="EMBL" id="JQBQ01000045">
    <property type="protein sequence ID" value="KRN88313.1"/>
    <property type="molecule type" value="Genomic_DNA"/>
</dbReference>
<evidence type="ECO:0000313" key="2">
    <source>
        <dbReference type="Proteomes" id="UP000051529"/>
    </source>
</evidence>
<evidence type="ECO:0008006" key="3">
    <source>
        <dbReference type="Google" id="ProtNLM"/>
    </source>
</evidence>
<comment type="caution">
    <text evidence="1">The sequence shown here is derived from an EMBL/GenBank/DDBJ whole genome shotgun (WGS) entry which is preliminary data.</text>
</comment>
<evidence type="ECO:0000313" key="1">
    <source>
        <dbReference type="EMBL" id="KRN88313.1"/>
    </source>
</evidence>
<sequence length="84" mass="9193">MTNTTKSLRLNFKNAKDKSTSITLANALENLPADKVKDAMQKIAGSNVFKKDGTVLYVTPVSANYIERTVTPVFNDEAEAKDAE</sequence>
<dbReference type="RefSeq" id="WP_056985752.1">
    <property type="nucleotide sequence ID" value="NZ_JQBQ01000045.1"/>
</dbReference>
<gene>
    <name evidence="1" type="ORF">IV44_GL001310</name>
</gene>
<dbReference type="AlphaFoldDB" id="A0A0R2KFZ0"/>
<dbReference type="InterPro" id="IPR021321">
    <property type="entry name" value="DUF2922"/>
</dbReference>
<name>A0A0R2KFZ0_LACAM</name>
<proteinExistence type="predicted"/>
<organism evidence="1 2">
    <name type="scientific">Lactobacillus amylovorus subsp. animalium DSM 16698</name>
    <dbReference type="NCBI Taxonomy" id="695563"/>
    <lineage>
        <taxon>Bacteria</taxon>
        <taxon>Bacillati</taxon>
        <taxon>Bacillota</taxon>
        <taxon>Bacilli</taxon>
        <taxon>Lactobacillales</taxon>
        <taxon>Lactobacillaceae</taxon>
        <taxon>Lactobacillus</taxon>
        <taxon>Lactobacillus amylovorus subsp. animalium</taxon>
    </lineage>
</organism>
<dbReference type="PATRIC" id="fig|695563.3.peg.1370"/>
<accession>A0A0R2KFZ0</accession>
<dbReference type="Proteomes" id="UP000051529">
    <property type="component" value="Unassembled WGS sequence"/>
</dbReference>
<reference evidence="1 2" key="1">
    <citation type="journal article" date="2015" name="Genome Announc.">
        <title>Expanding the biotechnology potential of lactobacilli through comparative genomics of 213 strains and associated genera.</title>
        <authorList>
            <person name="Sun Z."/>
            <person name="Harris H.M."/>
            <person name="McCann A."/>
            <person name="Guo C."/>
            <person name="Argimon S."/>
            <person name="Zhang W."/>
            <person name="Yang X."/>
            <person name="Jeffery I.B."/>
            <person name="Cooney J.C."/>
            <person name="Kagawa T.F."/>
            <person name="Liu W."/>
            <person name="Song Y."/>
            <person name="Salvetti E."/>
            <person name="Wrobel A."/>
            <person name="Rasinkangas P."/>
            <person name="Parkhill J."/>
            <person name="Rea M.C."/>
            <person name="O'Sullivan O."/>
            <person name="Ritari J."/>
            <person name="Douillard F.P."/>
            <person name="Paul Ross R."/>
            <person name="Yang R."/>
            <person name="Briner A.E."/>
            <person name="Felis G.E."/>
            <person name="de Vos W.M."/>
            <person name="Barrangou R."/>
            <person name="Klaenhammer T.R."/>
            <person name="Caufield P.W."/>
            <person name="Cui Y."/>
            <person name="Zhang H."/>
            <person name="O'Toole P.W."/>
        </authorList>
    </citation>
    <scope>NUCLEOTIDE SEQUENCE [LARGE SCALE GENOMIC DNA]</scope>
    <source>
        <strain evidence="1 2">DSM 16698</strain>
    </source>
</reference>
<dbReference type="Pfam" id="PF11148">
    <property type="entry name" value="DUF2922"/>
    <property type="match status" value="1"/>
</dbReference>